<evidence type="ECO:0000313" key="2">
    <source>
        <dbReference type="Proteomes" id="UP001164539"/>
    </source>
</evidence>
<dbReference type="EMBL" id="CM051394">
    <property type="protein sequence ID" value="KAJ4729795.1"/>
    <property type="molecule type" value="Genomic_DNA"/>
</dbReference>
<sequence>MKINHPALLLQFCRKMGKIALLPQRFLVFLYLLSFMIQFSKGSDTILSGQSLSGNQTLISSRGTFELGFFAPEDGNLVLLNSTQAVLWSTNSTNKVNNSTTAKLLDNGNLVVRNELESSSVLWQSIDHPTDHWLSGGKIGYNKVTNEMITLVSWRSSEDPAPGQFTLELGQNGVSHLILLNGSQRYWTSLEMGKVYNFVPPYVTNFSHVLNDNESYFIYYSDNPNILTRFVLDLSGQYSQYLWQKSVGNWKLVWTRPKKCCDVSAVCGPFSVYNPQDLPACVCMEGFKPKIQKKWDQRDHTDGCVRRVPLKCDGGGKDRFIVMPNMLFQDTSESLAVKTIEQCESACLSNCSCNAFAYYDRCLIWEGNISNMQFGYDEGIGRDFHLRIAASNLIPTASKTKRKTAWIALPAIAGFLTLFSAILVILQRRRSRSAGLYKAVGDSLIFFKHRDLKIATQKFSEKLGEGAFGSVFKGTLPDLTTIAVKQLRFLDRSREKQFIAEVKTIGLIQHVNLVRLRGICVEDSKRSLVYEYMPNGSLDSVLFRKSAGILDWQKRYKIAVGTARGLAYLHEECRDCIIHCDIKPENILLDADYNPKISDFGLAKLIGRDYSRVLTTMRGTMGYLAPEWISGEAVTAKADVFSYGMLLLEVISGKRNRDLSEESFDHYFPLQVATAVYNGENVLGLLDDRLQGNAMIEELTRVCRVASWCIQEDAKDRPTMGQIVKILEGLSEVGISPIPCFLRQLCRKTSPTDG</sequence>
<protein>
    <submittedName>
        <fullName evidence="1">S-receptor kinase</fullName>
    </submittedName>
</protein>
<keyword evidence="2" id="KW-1185">Reference proteome</keyword>
<reference evidence="1 2" key="1">
    <citation type="journal article" date="2023" name="Science">
        <title>Complex scaffold remodeling in plant triterpene biosynthesis.</title>
        <authorList>
            <person name="De La Pena R."/>
            <person name="Hodgson H."/>
            <person name="Liu J.C."/>
            <person name="Stephenson M.J."/>
            <person name="Martin A.C."/>
            <person name="Owen C."/>
            <person name="Harkess A."/>
            <person name="Leebens-Mack J."/>
            <person name="Jimenez L.E."/>
            <person name="Osbourn A."/>
            <person name="Sattely E.S."/>
        </authorList>
    </citation>
    <scope>NUCLEOTIDE SEQUENCE [LARGE SCALE GENOMIC DNA]</scope>
    <source>
        <strain evidence="2">cv. JPN11</strain>
        <tissue evidence="1">Leaf</tissue>
    </source>
</reference>
<evidence type="ECO:0000313" key="1">
    <source>
        <dbReference type="EMBL" id="KAJ4729795.1"/>
    </source>
</evidence>
<keyword evidence="1" id="KW-0808">Transferase</keyword>
<gene>
    <name evidence="1" type="ORF">OWV82_002518</name>
</gene>
<accession>A0ACC1Z4B3</accession>
<dbReference type="Proteomes" id="UP001164539">
    <property type="component" value="Chromosome 1"/>
</dbReference>
<keyword evidence="1" id="KW-0418">Kinase</keyword>
<name>A0ACC1Z4B3_MELAZ</name>
<organism evidence="1 2">
    <name type="scientific">Melia azedarach</name>
    <name type="common">Chinaberry tree</name>
    <dbReference type="NCBI Taxonomy" id="155640"/>
    <lineage>
        <taxon>Eukaryota</taxon>
        <taxon>Viridiplantae</taxon>
        <taxon>Streptophyta</taxon>
        <taxon>Embryophyta</taxon>
        <taxon>Tracheophyta</taxon>
        <taxon>Spermatophyta</taxon>
        <taxon>Magnoliopsida</taxon>
        <taxon>eudicotyledons</taxon>
        <taxon>Gunneridae</taxon>
        <taxon>Pentapetalae</taxon>
        <taxon>rosids</taxon>
        <taxon>malvids</taxon>
        <taxon>Sapindales</taxon>
        <taxon>Meliaceae</taxon>
        <taxon>Melia</taxon>
    </lineage>
</organism>
<proteinExistence type="predicted"/>
<comment type="caution">
    <text evidence="1">The sequence shown here is derived from an EMBL/GenBank/DDBJ whole genome shotgun (WGS) entry which is preliminary data.</text>
</comment>